<dbReference type="EMBL" id="JABEQN010000012">
    <property type="protein sequence ID" value="MBB2194189.1"/>
    <property type="molecule type" value="Genomic_DNA"/>
</dbReference>
<dbReference type="RefSeq" id="WP_182974135.1">
    <property type="nucleotide sequence ID" value="NZ_JABEQN010000012.1"/>
</dbReference>
<dbReference type="AlphaFoldDB" id="A0A7W4ILH0"/>
<organism evidence="2 5">
    <name type="scientific">Gluconacetobacter dulcium</name>
    <dbReference type="NCBI Taxonomy" id="2729096"/>
    <lineage>
        <taxon>Bacteria</taxon>
        <taxon>Pseudomonadati</taxon>
        <taxon>Pseudomonadota</taxon>
        <taxon>Alphaproteobacteria</taxon>
        <taxon>Acetobacterales</taxon>
        <taxon>Acetobacteraceae</taxon>
        <taxon>Gluconacetobacter</taxon>
    </lineage>
</organism>
<dbReference type="EMBL" id="JABEQO010000012">
    <property type="protein sequence ID" value="MBB2165053.1"/>
    <property type="molecule type" value="Genomic_DNA"/>
</dbReference>
<keyword evidence="4" id="KW-1185">Reference proteome</keyword>
<proteinExistence type="predicted"/>
<comment type="caution">
    <text evidence="2">The sequence shown here is derived from an EMBL/GenBank/DDBJ whole genome shotgun (WGS) entry which is preliminary data.</text>
</comment>
<evidence type="ECO:0000256" key="1">
    <source>
        <dbReference type="SAM" id="MobiDB-lite"/>
    </source>
</evidence>
<name>A0A7W4ILH0_9PROT</name>
<evidence type="ECO:0000313" key="3">
    <source>
        <dbReference type="EMBL" id="MBB2194189.1"/>
    </source>
</evidence>
<dbReference type="InterPro" id="IPR003772">
    <property type="entry name" value="YceD"/>
</dbReference>
<sequence>MKTEFSRRLAVGRIGAAGREMEIEADAAERAALARRFGLPAIHALSCRYRLTLGRRDEVLAEGWMTAEVEQECVLTAEPFVSVLTTEIVARLVPAERFREDEELDPEAVDEIPYENDTIDLGELTAEELSLALDPYPRRPGAMLPDEIGHVDVPPTNPEGVEDAEEGRPSPFAGLAALRKDDT</sequence>
<feature type="region of interest" description="Disordered" evidence="1">
    <location>
        <begin position="141"/>
        <end position="183"/>
    </location>
</feature>
<dbReference type="Proteomes" id="UP000561077">
    <property type="component" value="Unassembled WGS sequence"/>
</dbReference>
<dbReference type="Proteomes" id="UP000540490">
    <property type="component" value="Unassembled WGS sequence"/>
</dbReference>
<protein>
    <submittedName>
        <fullName evidence="2">DUF177 domain-containing protein</fullName>
    </submittedName>
</protein>
<gene>
    <name evidence="3" type="ORF">HLH25_11185</name>
    <name evidence="2" type="ORF">HLH26_11000</name>
</gene>
<accession>A0A7W4ILH0</accession>
<evidence type="ECO:0000313" key="2">
    <source>
        <dbReference type="EMBL" id="MBB2165053.1"/>
    </source>
</evidence>
<evidence type="ECO:0000313" key="5">
    <source>
        <dbReference type="Proteomes" id="UP000561077"/>
    </source>
</evidence>
<reference evidence="4 5" key="1">
    <citation type="submission" date="2020-04" db="EMBL/GenBank/DDBJ databases">
        <title>Description of novel Gluconacetobacter.</title>
        <authorList>
            <person name="Sombolestani A."/>
        </authorList>
    </citation>
    <scope>NUCLEOTIDE SEQUENCE [LARGE SCALE GENOMIC DNA]</scope>
    <source>
        <strain evidence="3 4">LMG 1728</strain>
        <strain evidence="2 5">LMG 1731</strain>
    </source>
</reference>
<dbReference type="Pfam" id="PF02620">
    <property type="entry name" value="YceD"/>
    <property type="match status" value="1"/>
</dbReference>
<evidence type="ECO:0000313" key="4">
    <source>
        <dbReference type="Proteomes" id="UP000540490"/>
    </source>
</evidence>